<protein>
    <submittedName>
        <fullName evidence="1">Uncharacterized protein</fullName>
    </submittedName>
</protein>
<organism evidence="1 2">
    <name type="scientific">Marivivens donghaensis</name>
    <dbReference type="NCBI Taxonomy" id="1699413"/>
    <lineage>
        <taxon>Bacteria</taxon>
        <taxon>Pseudomonadati</taxon>
        <taxon>Pseudomonadota</taxon>
        <taxon>Alphaproteobacteria</taxon>
        <taxon>Rhodobacterales</taxon>
        <taxon>Paracoccaceae</taxon>
        <taxon>Marivivens group</taxon>
        <taxon>Marivivens</taxon>
    </lineage>
</organism>
<reference evidence="1 2" key="1">
    <citation type="submission" date="2020-03" db="EMBL/GenBank/DDBJ databases">
        <title>Bacterial isolates of synthetic phycosphere.</title>
        <authorList>
            <person name="Fu H."/>
            <person name="Moran M.A."/>
        </authorList>
    </citation>
    <scope>NUCLEOTIDE SEQUENCE [LARGE SCALE GENOMIC DNA]</scope>
    <source>
        <strain evidence="1 2">HF1</strain>
    </source>
</reference>
<sequence length="53" mass="6280">MTIKDILWRKTPFATSAPTRRAKDENRVTRDEIASLFAEELGYRSRRKPRRMG</sequence>
<evidence type="ECO:0000313" key="1">
    <source>
        <dbReference type="EMBL" id="NIY73212.1"/>
    </source>
</evidence>
<name>A0ABX0W2R6_9RHOB</name>
<accession>A0ABX0W2R6</accession>
<keyword evidence="2" id="KW-1185">Reference proteome</keyword>
<gene>
    <name evidence="1" type="ORF">HCZ30_12330</name>
</gene>
<evidence type="ECO:0000313" key="2">
    <source>
        <dbReference type="Proteomes" id="UP000709466"/>
    </source>
</evidence>
<comment type="caution">
    <text evidence="1">The sequence shown here is derived from an EMBL/GenBank/DDBJ whole genome shotgun (WGS) entry which is preliminary data.</text>
</comment>
<dbReference type="EMBL" id="JAATOP010000008">
    <property type="protein sequence ID" value="NIY73212.1"/>
    <property type="molecule type" value="Genomic_DNA"/>
</dbReference>
<dbReference type="Proteomes" id="UP000709466">
    <property type="component" value="Unassembled WGS sequence"/>
</dbReference>
<proteinExistence type="predicted"/>
<dbReference type="RefSeq" id="WP_167638600.1">
    <property type="nucleotide sequence ID" value="NZ_JAATOP010000008.1"/>
</dbReference>